<feature type="transmembrane region" description="Helical" evidence="2">
    <location>
        <begin position="34"/>
        <end position="55"/>
    </location>
</feature>
<accession>A0A1F5SL13</accession>
<feature type="region of interest" description="Disordered" evidence="1">
    <location>
        <begin position="66"/>
        <end position="87"/>
    </location>
</feature>
<dbReference type="Proteomes" id="UP000178925">
    <property type="component" value="Unassembled WGS sequence"/>
</dbReference>
<evidence type="ECO:0000313" key="3">
    <source>
        <dbReference type="EMBL" id="OGF27352.1"/>
    </source>
</evidence>
<dbReference type="AlphaFoldDB" id="A0A1F5SL13"/>
<reference evidence="3 4" key="1">
    <citation type="journal article" date="2016" name="Nat. Commun.">
        <title>Thousands of microbial genomes shed light on interconnected biogeochemical processes in an aquifer system.</title>
        <authorList>
            <person name="Anantharaman K."/>
            <person name="Brown C.T."/>
            <person name="Hug L.A."/>
            <person name="Sharon I."/>
            <person name="Castelle C.J."/>
            <person name="Probst A.J."/>
            <person name="Thomas B.C."/>
            <person name="Singh A."/>
            <person name="Wilkins M.J."/>
            <person name="Karaoz U."/>
            <person name="Brodie E.L."/>
            <person name="Williams K.H."/>
            <person name="Hubbard S.S."/>
            <person name="Banfield J.F."/>
        </authorList>
    </citation>
    <scope>NUCLEOTIDE SEQUENCE [LARGE SCALE GENOMIC DNA]</scope>
</reference>
<comment type="caution">
    <text evidence="3">The sequence shown here is derived from an EMBL/GenBank/DDBJ whole genome shotgun (WGS) entry which is preliminary data.</text>
</comment>
<feature type="transmembrane region" description="Helical" evidence="2">
    <location>
        <begin position="7"/>
        <end position="28"/>
    </location>
</feature>
<proteinExistence type="predicted"/>
<evidence type="ECO:0000313" key="4">
    <source>
        <dbReference type="Proteomes" id="UP000178925"/>
    </source>
</evidence>
<sequence>MASYNVYVFILIIVVYALAVPHNVYAYLDAGTGSYLIQLAIAFIAGGIFMVKVYWQRLRLMLSRGRKAKIAPTPSAAEESEKSLEQK</sequence>
<name>A0A1F5SL13_9BACT</name>
<evidence type="ECO:0000256" key="2">
    <source>
        <dbReference type="SAM" id="Phobius"/>
    </source>
</evidence>
<protein>
    <submittedName>
        <fullName evidence="3">Uncharacterized protein</fullName>
    </submittedName>
</protein>
<dbReference type="STRING" id="1797995.A2242_04490"/>
<dbReference type="EMBL" id="MFGC01000025">
    <property type="protein sequence ID" value="OGF27352.1"/>
    <property type="molecule type" value="Genomic_DNA"/>
</dbReference>
<organism evidence="3 4">
    <name type="scientific">Candidatus Falkowbacteria bacterium RIFOXYA2_FULL_47_9</name>
    <dbReference type="NCBI Taxonomy" id="1797995"/>
    <lineage>
        <taxon>Bacteria</taxon>
        <taxon>Candidatus Falkowiibacteriota</taxon>
    </lineage>
</organism>
<gene>
    <name evidence="3" type="ORF">A2242_04490</name>
</gene>
<keyword evidence="2" id="KW-0812">Transmembrane</keyword>
<evidence type="ECO:0000256" key="1">
    <source>
        <dbReference type="SAM" id="MobiDB-lite"/>
    </source>
</evidence>
<keyword evidence="2" id="KW-1133">Transmembrane helix</keyword>
<keyword evidence="2" id="KW-0472">Membrane</keyword>